<organism evidence="2 3">
    <name type="scientific">Pseudonocardia acidicola</name>
    <dbReference type="NCBI Taxonomy" id="2724939"/>
    <lineage>
        <taxon>Bacteria</taxon>
        <taxon>Bacillati</taxon>
        <taxon>Actinomycetota</taxon>
        <taxon>Actinomycetes</taxon>
        <taxon>Pseudonocardiales</taxon>
        <taxon>Pseudonocardiaceae</taxon>
        <taxon>Pseudonocardia</taxon>
    </lineage>
</organism>
<name>A0ABX1SKI4_9PSEU</name>
<dbReference type="EMBL" id="JAAXLA010000071">
    <property type="protein sequence ID" value="NMI01014.1"/>
    <property type="molecule type" value="Genomic_DNA"/>
</dbReference>
<dbReference type="PANTHER" id="PTHR13887:SF41">
    <property type="entry name" value="THIOREDOXIN SUPERFAMILY PROTEIN"/>
    <property type="match status" value="1"/>
</dbReference>
<dbReference type="SUPFAM" id="SSF52833">
    <property type="entry name" value="Thioredoxin-like"/>
    <property type="match status" value="1"/>
</dbReference>
<evidence type="ECO:0000259" key="1">
    <source>
        <dbReference type="Pfam" id="PF01323"/>
    </source>
</evidence>
<proteinExistence type="predicted"/>
<dbReference type="InterPro" id="IPR036249">
    <property type="entry name" value="Thioredoxin-like_sf"/>
</dbReference>
<evidence type="ECO:0000313" key="3">
    <source>
        <dbReference type="Proteomes" id="UP000820669"/>
    </source>
</evidence>
<protein>
    <submittedName>
        <fullName evidence="2">DsbA family oxidoreductase</fullName>
    </submittedName>
</protein>
<feature type="domain" description="DSBA-like thioredoxin" evidence="1">
    <location>
        <begin position="3"/>
        <end position="210"/>
    </location>
</feature>
<gene>
    <name evidence="2" type="ORF">HF526_27470</name>
</gene>
<reference evidence="2 3" key="1">
    <citation type="submission" date="2020-04" db="EMBL/GenBank/DDBJ databases">
        <authorList>
            <person name="Klaysubun C."/>
            <person name="Duangmal K."/>
            <person name="Lipun K."/>
        </authorList>
    </citation>
    <scope>NUCLEOTIDE SEQUENCE [LARGE SCALE GENOMIC DNA]</scope>
    <source>
        <strain evidence="2 3">K10HN5</strain>
    </source>
</reference>
<evidence type="ECO:0000313" key="2">
    <source>
        <dbReference type="EMBL" id="NMI01014.1"/>
    </source>
</evidence>
<dbReference type="Gene3D" id="3.40.30.10">
    <property type="entry name" value="Glutaredoxin"/>
    <property type="match status" value="1"/>
</dbReference>
<dbReference type="CDD" id="cd03024">
    <property type="entry name" value="DsbA_FrnE"/>
    <property type="match status" value="1"/>
</dbReference>
<dbReference type="InterPro" id="IPR001853">
    <property type="entry name" value="DSBA-like_thioredoxin_dom"/>
</dbReference>
<keyword evidence="3" id="KW-1185">Reference proteome</keyword>
<comment type="caution">
    <text evidence="2">The sequence shown here is derived from an EMBL/GenBank/DDBJ whole genome shotgun (WGS) entry which is preliminary data.</text>
</comment>
<dbReference type="PANTHER" id="PTHR13887">
    <property type="entry name" value="GLUTATHIONE S-TRANSFERASE KAPPA"/>
    <property type="match status" value="1"/>
</dbReference>
<dbReference type="Proteomes" id="UP000820669">
    <property type="component" value="Unassembled WGS sequence"/>
</dbReference>
<sequence length="241" mass="25914">MKVDIWSDVVCPWCAIGRARFEAALADFPHREDVQVRWHSFELDPSAPREYSEPLAENLAAKYGVSVEQAHGMHAQMTEVAAADGLDFHFERARSGNTFDAHRLLHLAVDSSAGGSPELQDRLKERLFRAYLTDGEPIGDPETLVRVAAEAGVDADAARAVLDGDRYADEVRADELQARRYGITGVPFFVIDSTYGVSGAQPAAALREVLDTAWAEANPLTVLTPAGGSDAGACADGSCAI</sequence>
<accession>A0ABX1SKI4</accession>
<dbReference type="Pfam" id="PF01323">
    <property type="entry name" value="DSBA"/>
    <property type="match status" value="1"/>
</dbReference>